<evidence type="ECO:0000256" key="1">
    <source>
        <dbReference type="ARBA" id="ARBA00005964"/>
    </source>
</evidence>
<feature type="compositionally biased region" description="Polar residues" evidence="5">
    <location>
        <begin position="281"/>
        <end position="294"/>
    </location>
</feature>
<accession>A0A7R9GHA4</accession>
<dbReference type="AlphaFoldDB" id="A0A7R9GHA4"/>
<dbReference type="PANTHER" id="PTHR43142">
    <property type="entry name" value="CARBOXYLIC ESTER HYDROLASE"/>
    <property type="match status" value="1"/>
</dbReference>
<feature type="transmembrane region" description="Helical" evidence="6">
    <location>
        <begin position="694"/>
        <end position="715"/>
    </location>
</feature>
<keyword evidence="2" id="KW-0719">Serine esterase</keyword>
<dbReference type="SUPFAM" id="SSF53474">
    <property type="entry name" value="alpha/beta-Hydrolases"/>
    <property type="match status" value="1"/>
</dbReference>
<dbReference type="Pfam" id="PF00135">
    <property type="entry name" value="COesterase"/>
    <property type="match status" value="2"/>
</dbReference>
<feature type="transmembrane region" description="Helical" evidence="6">
    <location>
        <begin position="60"/>
        <end position="80"/>
    </location>
</feature>
<evidence type="ECO:0000259" key="7">
    <source>
        <dbReference type="Pfam" id="PF00135"/>
    </source>
</evidence>
<reference evidence="8" key="1">
    <citation type="submission" date="2020-11" db="EMBL/GenBank/DDBJ databases">
        <authorList>
            <person name="Tran Van P."/>
        </authorList>
    </citation>
    <scope>NUCLEOTIDE SEQUENCE</scope>
</reference>
<gene>
    <name evidence="8" type="ORF">NMOB1V02_LOCUS10140</name>
</gene>
<keyword evidence="9" id="KW-1185">Reference proteome</keyword>
<dbReference type="GO" id="GO:0052689">
    <property type="term" value="F:carboxylic ester hydrolase activity"/>
    <property type="evidence" value="ECO:0007669"/>
    <property type="project" value="UniProtKB-KW"/>
</dbReference>
<dbReference type="InterPro" id="IPR002018">
    <property type="entry name" value="CarbesteraseB"/>
</dbReference>
<dbReference type="OrthoDB" id="3200163at2759"/>
<evidence type="ECO:0000313" key="9">
    <source>
        <dbReference type="Proteomes" id="UP000678499"/>
    </source>
</evidence>
<feature type="domain" description="Carboxylesterase type B" evidence="7">
    <location>
        <begin position="344"/>
        <end position="671"/>
    </location>
</feature>
<keyword evidence="6" id="KW-1133">Transmembrane helix</keyword>
<evidence type="ECO:0000313" key="8">
    <source>
        <dbReference type="EMBL" id="CAD7282518.1"/>
    </source>
</evidence>
<organism evidence="8">
    <name type="scientific">Notodromas monacha</name>
    <dbReference type="NCBI Taxonomy" id="399045"/>
    <lineage>
        <taxon>Eukaryota</taxon>
        <taxon>Metazoa</taxon>
        <taxon>Ecdysozoa</taxon>
        <taxon>Arthropoda</taxon>
        <taxon>Crustacea</taxon>
        <taxon>Oligostraca</taxon>
        <taxon>Ostracoda</taxon>
        <taxon>Podocopa</taxon>
        <taxon>Podocopida</taxon>
        <taxon>Cypridocopina</taxon>
        <taxon>Cypridoidea</taxon>
        <taxon>Cyprididae</taxon>
        <taxon>Notodromas</taxon>
    </lineage>
</organism>
<keyword evidence="6" id="KW-0472">Membrane</keyword>
<dbReference type="PANTHER" id="PTHR43142:SF1">
    <property type="entry name" value="CARBOXYLIC ESTER HYDROLASE"/>
    <property type="match status" value="1"/>
</dbReference>
<evidence type="ECO:0000256" key="6">
    <source>
        <dbReference type="SAM" id="Phobius"/>
    </source>
</evidence>
<evidence type="ECO:0000256" key="4">
    <source>
        <dbReference type="ARBA" id="ARBA00023180"/>
    </source>
</evidence>
<dbReference type="Proteomes" id="UP000678499">
    <property type="component" value="Unassembled WGS sequence"/>
</dbReference>
<name>A0A7R9GHA4_9CRUS</name>
<dbReference type="Gene3D" id="3.40.50.1820">
    <property type="entry name" value="alpha/beta hydrolase"/>
    <property type="match status" value="2"/>
</dbReference>
<feature type="region of interest" description="Disordered" evidence="5">
    <location>
        <begin position="269"/>
        <end position="294"/>
    </location>
</feature>
<proteinExistence type="inferred from homology"/>
<evidence type="ECO:0000256" key="3">
    <source>
        <dbReference type="ARBA" id="ARBA00022801"/>
    </source>
</evidence>
<feature type="domain" description="Carboxylesterase type B" evidence="7">
    <location>
        <begin position="116"/>
        <end position="192"/>
    </location>
</feature>
<dbReference type="EMBL" id="CAJPEX010003932">
    <property type="protein sequence ID" value="CAG0922670.1"/>
    <property type="molecule type" value="Genomic_DNA"/>
</dbReference>
<evidence type="ECO:0000256" key="2">
    <source>
        <dbReference type="ARBA" id="ARBA00022487"/>
    </source>
</evidence>
<evidence type="ECO:0000256" key="5">
    <source>
        <dbReference type="SAM" id="MobiDB-lite"/>
    </source>
</evidence>
<dbReference type="InterPro" id="IPR029058">
    <property type="entry name" value="AB_hydrolase_fold"/>
</dbReference>
<sequence length="799" mass="89644">MAEIPDKYDAAVESAIKIERMLITTGRLAYSCDTFQLNIRRVNDEGISSAQKSYMQTGNMVVIAGLVVLFMIGGTLAGNYGPPPLPGGNIGNGFFGEPVQFQLPGLGAVRGRRLLSGVQSPPTNYRRPFLAFRGIPYAKPPSGIYRFREPRPYGSWSGTLEATEYKRPCPQVDPVTGSHLGDEDCLYLNVAKTLALLLNPQAITQGFSSQGAHIHHLEDKMLQQALLELTEEFSRKTMYLQPMGKEGSSRFPCLNRKTVLRQEEATVQQTPKPGKVRFPRSASTQTISPLQKPTPSTQDILDVELLNVAGNDTDIARSYFAPEARAPPLQPQINAPGFYPNPIPKALLPVMVFIHGPGAFVAGAAQQFGPQPLMRHDVVLVTFDYRLGVLGFMSTNDRENPGNWGLLDQIEALRWVKQNIQAFGGDPNKVTVFGHQAGAAAAHLLMLSPRARGLFDQVILQSGAAICNWAIEDDPWDFARRIGVEVNCRDPWSSDDLMDCLEDAPVTRILDAQEKLRKYGYFQQFSAGPVVDRKFRDDPVLPDHPYRLVTHGQFNRIPMIIGTTQDEGMLQFLMTYLDAGEDARSSEHLRHRVLPRLVHYMTRHEHEVEPMIDAIYEQYFNLTNFGDQDQVMRAFTNMLTDGMFESCKQETLRLHARNGGDMQIYSYVASYWYRTLPLIREQGKRVWRGQAFEIVAWVFVGLFLLLLLVLVALLVTSCVRRRKQTYSHPLRKTTLSALGANPSAEPHQCQLFNLLYRRSAQETPVVEVDTDVAPIAPRDNLVPVLKRKENRTPTASFKM</sequence>
<keyword evidence="4" id="KW-0325">Glycoprotein</keyword>
<dbReference type="EMBL" id="OA885969">
    <property type="protein sequence ID" value="CAD7282518.1"/>
    <property type="molecule type" value="Genomic_DNA"/>
</dbReference>
<keyword evidence="3" id="KW-0378">Hydrolase</keyword>
<protein>
    <recommendedName>
        <fullName evidence="7">Carboxylesterase type B domain-containing protein</fullName>
    </recommendedName>
</protein>
<keyword evidence="6" id="KW-0812">Transmembrane</keyword>
<comment type="similarity">
    <text evidence="1">Belongs to the type-B carboxylesterase/lipase family.</text>
</comment>